<dbReference type="Pfam" id="PF00732">
    <property type="entry name" value="GMC_oxred_N"/>
    <property type="match status" value="1"/>
</dbReference>
<evidence type="ECO:0000259" key="2">
    <source>
        <dbReference type="Pfam" id="PF00732"/>
    </source>
</evidence>
<dbReference type="InterPro" id="IPR036188">
    <property type="entry name" value="FAD/NAD-bd_sf"/>
</dbReference>
<dbReference type="EMBL" id="JARVKF010000374">
    <property type="protein sequence ID" value="KAK9418566.1"/>
    <property type="molecule type" value="Genomic_DNA"/>
</dbReference>
<dbReference type="Gene3D" id="3.30.410.40">
    <property type="match status" value="1"/>
</dbReference>
<proteinExistence type="inferred from homology"/>
<protein>
    <submittedName>
        <fullName evidence="3">Glucose-methanol-choline oxidoreductase N-terminal domain-containing protein</fullName>
    </submittedName>
</protein>
<keyword evidence="4" id="KW-1185">Reference proteome</keyword>
<evidence type="ECO:0000256" key="1">
    <source>
        <dbReference type="ARBA" id="ARBA00010790"/>
    </source>
</evidence>
<dbReference type="InterPro" id="IPR012132">
    <property type="entry name" value="GMC_OxRdtase"/>
</dbReference>
<sequence length="99" mass="11159">MSRRPHGSDRKYVAHCCSCTLSDRKKFTVTAKTETNFCAGAIDTPCLLLLSGIRPREQLEKLNITVVKDLPGVGENLKDHAKAIDTWELNKKLEDWTVM</sequence>
<comment type="caution">
    <text evidence="3">The sequence shown here is derived from an EMBL/GenBank/DDBJ whole genome shotgun (WGS) entry which is preliminary data.</text>
</comment>
<name>A0ABR2UVZ6_9PEZI</name>
<accession>A0ABR2UVZ6</accession>
<comment type="similarity">
    <text evidence="1">Belongs to the GMC oxidoreductase family.</text>
</comment>
<gene>
    <name evidence="3" type="ORF">SUNI508_08054</name>
</gene>
<dbReference type="InterPro" id="IPR000172">
    <property type="entry name" value="GMC_OxRdtase_N"/>
</dbReference>
<dbReference type="PANTHER" id="PTHR11552:SF152">
    <property type="entry name" value="OXIDASE (CODA), PUTATIVE (AFU_ORTHOLOGUE AFUA_8G04090)-RELATED"/>
    <property type="match status" value="1"/>
</dbReference>
<dbReference type="Gene3D" id="3.50.50.60">
    <property type="entry name" value="FAD/NAD(P)-binding domain"/>
    <property type="match status" value="1"/>
</dbReference>
<evidence type="ECO:0000313" key="4">
    <source>
        <dbReference type="Proteomes" id="UP001408356"/>
    </source>
</evidence>
<dbReference type="PANTHER" id="PTHR11552">
    <property type="entry name" value="GLUCOSE-METHANOL-CHOLINE GMC OXIDOREDUCTASE"/>
    <property type="match status" value="1"/>
</dbReference>
<organism evidence="3 4">
    <name type="scientific">Seiridium unicorne</name>
    <dbReference type="NCBI Taxonomy" id="138068"/>
    <lineage>
        <taxon>Eukaryota</taxon>
        <taxon>Fungi</taxon>
        <taxon>Dikarya</taxon>
        <taxon>Ascomycota</taxon>
        <taxon>Pezizomycotina</taxon>
        <taxon>Sordariomycetes</taxon>
        <taxon>Xylariomycetidae</taxon>
        <taxon>Amphisphaeriales</taxon>
        <taxon>Sporocadaceae</taxon>
        <taxon>Seiridium</taxon>
    </lineage>
</organism>
<reference evidence="3 4" key="1">
    <citation type="journal article" date="2024" name="J. Plant Pathol.">
        <title>Sequence and assembly of the genome of Seiridium unicorne, isolate CBS 538.82, causal agent of cypress canker disease.</title>
        <authorList>
            <person name="Scali E."/>
            <person name="Rocca G.D."/>
            <person name="Danti R."/>
            <person name="Garbelotto M."/>
            <person name="Barberini S."/>
            <person name="Baroncelli R."/>
            <person name="Emiliani G."/>
        </authorList>
    </citation>
    <scope>NUCLEOTIDE SEQUENCE [LARGE SCALE GENOMIC DNA]</scope>
    <source>
        <strain evidence="3 4">BM-138-508</strain>
    </source>
</reference>
<dbReference type="SUPFAM" id="SSF51905">
    <property type="entry name" value="FAD/NAD(P)-binding domain"/>
    <property type="match status" value="1"/>
</dbReference>
<dbReference type="Proteomes" id="UP001408356">
    <property type="component" value="Unassembled WGS sequence"/>
</dbReference>
<feature type="domain" description="Glucose-methanol-choline oxidoreductase N-terminal" evidence="2">
    <location>
        <begin position="18"/>
        <end position="81"/>
    </location>
</feature>
<evidence type="ECO:0000313" key="3">
    <source>
        <dbReference type="EMBL" id="KAK9418566.1"/>
    </source>
</evidence>